<reference evidence="2 3" key="1">
    <citation type="submission" date="2021-05" db="EMBL/GenBank/DDBJ databases">
        <title>Bacteria Genome sequencing.</title>
        <authorList>
            <person name="Takabe Y."/>
            <person name="Nakajima Y."/>
            <person name="Suzuki S."/>
            <person name="Shiozaki T."/>
        </authorList>
    </citation>
    <scope>NUCLEOTIDE SEQUENCE [LARGE SCALE GENOMIC DNA]</scope>
    <source>
        <strain evidence="2 3">AI_62</strain>
    </source>
</reference>
<accession>A0ABQ4NL23</accession>
<dbReference type="EMBL" id="BPFH01000002">
    <property type="protein sequence ID" value="GIT94935.1"/>
    <property type="molecule type" value="Genomic_DNA"/>
</dbReference>
<comment type="caution">
    <text evidence="2">The sequence shown here is derived from an EMBL/GenBank/DDBJ whole genome shotgun (WGS) entry which is preliminary data.</text>
</comment>
<sequence>MPLRAARMARTKAPAPTRIAAKANGSMPSNTPARVKRELAARKHMARAERAIKRMATD</sequence>
<dbReference type="Proteomes" id="UP000786693">
    <property type="component" value="Unassembled WGS sequence"/>
</dbReference>
<evidence type="ECO:0000256" key="1">
    <source>
        <dbReference type="SAM" id="MobiDB-lite"/>
    </source>
</evidence>
<feature type="region of interest" description="Disordered" evidence="1">
    <location>
        <begin position="1"/>
        <end position="33"/>
    </location>
</feature>
<gene>
    <name evidence="2" type="ORF">JANAI62_15580</name>
</gene>
<keyword evidence="3" id="KW-1185">Reference proteome</keyword>
<evidence type="ECO:0000313" key="3">
    <source>
        <dbReference type="Proteomes" id="UP000786693"/>
    </source>
</evidence>
<evidence type="ECO:0000313" key="2">
    <source>
        <dbReference type="EMBL" id="GIT94935.1"/>
    </source>
</evidence>
<name>A0ABQ4NL23_9RHOB</name>
<organism evidence="2 3">
    <name type="scientific">Jannaschia pagri</name>
    <dbReference type="NCBI Taxonomy" id="2829797"/>
    <lineage>
        <taxon>Bacteria</taxon>
        <taxon>Pseudomonadati</taxon>
        <taxon>Pseudomonadota</taxon>
        <taxon>Alphaproteobacteria</taxon>
        <taxon>Rhodobacterales</taxon>
        <taxon>Roseobacteraceae</taxon>
        <taxon>Jannaschia</taxon>
    </lineage>
</organism>
<protein>
    <submittedName>
        <fullName evidence="2">Uncharacterized protein</fullName>
    </submittedName>
</protein>
<proteinExistence type="predicted"/>